<sequence>MSQAGVIAIAHKPKLRDISCPTSQGRNPDNLFMTIRKVAHQEKPDQLASYQLSSHPSKFDLLEHVVE</sequence>
<dbReference type="Proteomes" id="UP000595662">
    <property type="component" value="Chromosome 6"/>
</dbReference>
<dbReference type="GeneID" id="90952794"/>
<protein>
    <submittedName>
        <fullName evidence="1">Uncharacterized protein</fullName>
    </submittedName>
</protein>
<evidence type="ECO:0000313" key="2">
    <source>
        <dbReference type="Proteomes" id="UP000595662"/>
    </source>
</evidence>
<reference evidence="1 2" key="1">
    <citation type="submission" date="2020-08" db="EMBL/GenBank/DDBJ databases">
        <title>The completed genome sequence of the pathogenic ascomycete fungus Penicillium digitatum.</title>
        <authorList>
            <person name="Wang M."/>
        </authorList>
    </citation>
    <scope>NUCLEOTIDE SEQUENCE [LARGE SCALE GENOMIC DNA]</scope>
    <source>
        <strain evidence="1 2">PdW03</strain>
    </source>
</reference>
<proteinExistence type="predicted"/>
<accession>A0A7T6XW30</accession>
<dbReference type="RefSeq" id="XP_065958154.1">
    <property type="nucleotide sequence ID" value="XM_066101214.1"/>
</dbReference>
<name>A0A7T6XW30_PENDI</name>
<organism evidence="1 2">
    <name type="scientific">Penicillium digitatum</name>
    <name type="common">Green mold</name>
    <dbReference type="NCBI Taxonomy" id="36651"/>
    <lineage>
        <taxon>Eukaryota</taxon>
        <taxon>Fungi</taxon>
        <taxon>Dikarya</taxon>
        <taxon>Ascomycota</taxon>
        <taxon>Pezizomycotina</taxon>
        <taxon>Eurotiomycetes</taxon>
        <taxon>Eurotiomycetidae</taxon>
        <taxon>Eurotiales</taxon>
        <taxon>Aspergillaceae</taxon>
        <taxon>Penicillium</taxon>
    </lineage>
</organism>
<evidence type="ECO:0000313" key="1">
    <source>
        <dbReference type="EMBL" id="QQK48340.1"/>
    </source>
</evidence>
<dbReference type="AlphaFoldDB" id="A0A7T6XW30"/>
<dbReference type="EMBL" id="CP060779">
    <property type="protein sequence ID" value="QQK48340.1"/>
    <property type="molecule type" value="Genomic_DNA"/>
</dbReference>
<gene>
    <name evidence="1" type="ORF">Pdw03_5975</name>
</gene>